<proteinExistence type="predicted"/>
<gene>
    <name evidence="2" type="ORF">QRT03_22435</name>
</gene>
<evidence type="ECO:0008006" key="4">
    <source>
        <dbReference type="Google" id="ProtNLM"/>
    </source>
</evidence>
<evidence type="ECO:0000313" key="3">
    <source>
        <dbReference type="Proteomes" id="UP001231924"/>
    </source>
</evidence>
<feature type="chain" id="PRO_5046863272" description="Secreted protein" evidence="1">
    <location>
        <begin position="28"/>
        <end position="120"/>
    </location>
</feature>
<name>A0ABT7MEY5_9PSEU</name>
<evidence type="ECO:0000256" key="1">
    <source>
        <dbReference type="SAM" id="SignalP"/>
    </source>
</evidence>
<protein>
    <recommendedName>
        <fullName evidence="4">Secreted protein</fullName>
    </recommendedName>
</protein>
<keyword evidence="3" id="KW-1185">Reference proteome</keyword>
<feature type="signal peptide" evidence="1">
    <location>
        <begin position="1"/>
        <end position="27"/>
    </location>
</feature>
<dbReference type="EMBL" id="JASVWF010000005">
    <property type="protein sequence ID" value="MDL5158744.1"/>
    <property type="molecule type" value="Genomic_DNA"/>
</dbReference>
<dbReference type="Proteomes" id="UP001231924">
    <property type="component" value="Unassembled WGS sequence"/>
</dbReference>
<reference evidence="2 3" key="1">
    <citation type="submission" date="2023-06" db="EMBL/GenBank/DDBJ databases">
        <title>Actinomycetospora Odt1-22.</title>
        <authorList>
            <person name="Supong K."/>
        </authorList>
    </citation>
    <scope>NUCLEOTIDE SEQUENCE [LARGE SCALE GENOMIC DNA]</scope>
    <source>
        <strain evidence="2 3">Odt1-22</strain>
    </source>
</reference>
<accession>A0ABT7MEY5</accession>
<keyword evidence="1" id="KW-0732">Signal</keyword>
<comment type="caution">
    <text evidence="2">The sequence shown here is derived from an EMBL/GenBank/DDBJ whole genome shotgun (WGS) entry which is preliminary data.</text>
</comment>
<evidence type="ECO:0000313" key="2">
    <source>
        <dbReference type="EMBL" id="MDL5158744.1"/>
    </source>
</evidence>
<organism evidence="2 3">
    <name type="scientific">Actinomycetospora termitidis</name>
    <dbReference type="NCBI Taxonomy" id="3053470"/>
    <lineage>
        <taxon>Bacteria</taxon>
        <taxon>Bacillati</taxon>
        <taxon>Actinomycetota</taxon>
        <taxon>Actinomycetes</taxon>
        <taxon>Pseudonocardiales</taxon>
        <taxon>Pseudonocardiaceae</taxon>
        <taxon>Actinomycetospora</taxon>
    </lineage>
</organism>
<dbReference type="RefSeq" id="WP_286055278.1">
    <property type="nucleotide sequence ID" value="NZ_JASVWF010000005.1"/>
</dbReference>
<sequence>MALLRKAVLATALIGTGLVSTTGLAFASDDAGDGPTVQKGLVNLSDTAPNTPINVCGNDTPVNGGGVQVPVQDNAASVPVLSGGEIPIVSDLLGLDGHAVDHGNSASIAKSCSNGVDAQN</sequence>